<dbReference type="AlphaFoldDB" id="A0A448XA97"/>
<protein>
    <submittedName>
        <fullName evidence="1">Uncharacterized protein</fullName>
    </submittedName>
</protein>
<organism evidence="1 2">
    <name type="scientific">Protopolystoma xenopodis</name>
    <dbReference type="NCBI Taxonomy" id="117903"/>
    <lineage>
        <taxon>Eukaryota</taxon>
        <taxon>Metazoa</taxon>
        <taxon>Spiralia</taxon>
        <taxon>Lophotrochozoa</taxon>
        <taxon>Platyhelminthes</taxon>
        <taxon>Monogenea</taxon>
        <taxon>Polyopisthocotylea</taxon>
        <taxon>Polystomatidea</taxon>
        <taxon>Polystomatidae</taxon>
        <taxon>Protopolystoma</taxon>
    </lineage>
</organism>
<dbReference type="Proteomes" id="UP000784294">
    <property type="component" value="Unassembled WGS sequence"/>
</dbReference>
<evidence type="ECO:0000313" key="1">
    <source>
        <dbReference type="EMBL" id="VEL32083.1"/>
    </source>
</evidence>
<keyword evidence="2" id="KW-1185">Reference proteome</keyword>
<proteinExistence type="predicted"/>
<accession>A0A448XA97</accession>
<name>A0A448XA97_9PLAT</name>
<sequence length="117" mass="13592">MSTLLETRVSHPITKAMMSARSSIFSLASRLLQMRHRLETARTAVTDLVGLETALNYSLRQFEHRWRLAVAWREPPSADVARSHLIALVVSPAYRQKTRCLNRCRTIYMFRSNEFQL</sequence>
<dbReference type="EMBL" id="CAAALY010130037">
    <property type="protein sequence ID" value="VEL32083.1"/>
    <property type="molecule type" value="Genomic_DNA"/>
</dbReference>
<comment type="caution">
    <text evidence="1">The sequence shown here is derived from an EMBL/GenBank/DDBJ whole genome shotgun (WGS) entry which is preliminary data.</text>
</comment>
<evidence type="ECO:0000313" key="2">
    <source>
        <dbReference type="Proteomes" id="UP000784294"/>
    </source>
</evidence>
<reference evidence="1" key="1">
    <citation type="submission" date="2018-11" db="EMBL/GenBank/DDBJ databases">
        <authorList>
            <consortium name="Pathogen Informatics"/>
        </authorList>
    </citation>
    <scope>NUCLEOTIDE SEQUENCE</scope>
</reference>
<gene>
    <name evidence="1" type="ORF">PXEA_LOCUS25523</name>
</gene>